<reference evidence="1 2" key="1">
    <citation type="journal article" date="2019" name="Mol. Ecol. Resour.">
        <title>Chromosome-level genome assembly of Triplophysa tibetana, a fish adapted to the harsh high-altitude environment of the Tibetan Plateau.</title>
        <authorList>
            <person name="Yang X."/>
            <person name="Liu H."/>
            <person name="Ma Z."/>
            <person name="Zou Y."/>
            <person name="Zou M."/>
            <person name="Mao Y."/>
            <person name="Li X."/>
            <person name="Wang H."/>
            <person name="Chen T."/>
            <person name="Wang W."/>
            <person name="Yang R."/>
        </authorList>
    </citation>
    <scope>NUCLEOTIDE SEQUENCE [LARGE SCALE GENOMIC DNA]</scope>
    <source>
        <strain evidence="1">TTIB1903HZAU</strain>
        <tissue evidence="1">Muscle</tissue>
    </source>
</reference>
<evidence type="ECO:0000313" key="2">
    <source>
        <dbReference type="Proteomes" id="UP000324632"/>
    </source>
</evidence>
<dbReference type="AlphaFoldDB" id="A0A5A9PI37"/>
<dbReference type="EMBL" id="SOYY01000005">
    <property type="protein sequence ID" value="KAA0720669.1"/>
    <property type="molecule type" value="Genomic_DNA"/>
</dbReference>
<protein>
    <submittedName>
        <fullName evidence="1">Uncharacterized protein</fullName>
    </submittedName>
</protein>
<keyword evidence="2" id="KW-1185">Reference proteome</keyword>
<gene>
    <name evidence="1" type="ORF">E1301_Tti011578</name>
</gene>
<organism evidence="1 2">
    <name type="scientific">Triplophysa tibetana</name>
    <dbReference type="NCBI Taxonomy" id="1572043"/>
    <lineage>
        <taxon>Eukaryota</taxon>
        <taxon>Metazoa</taxon>
        <taxon>Chordata</taxon>
        <taxon>Craniata</taxon>
        <taxon>Vertebrata</taxon>
        <taxon>Euteleostomi</taxon>
        <taxon>Actinopterygii</taxon>
        <taxon>Neopterygii</taxon>
        <taxon>Teleostei</taxon>
        <taxon>Ostariophysi</taxon>
        <taxon>Cypriniformes</taxon>
        <taxon>Nemacheilidae</taxon>
        <taxon>Triplophysa</taxon>
    </lineage>
</organism>
<proteinExistence type="predicted"/>
<dbReference type="Proteomes" id="UP000324632">
    <property type="component" value="Chromosome 5"/>
</dbReference>
<accession>A0A5A9PI37</accession>
<sequence length="262" mass="30163">MFVVSQTECGSGHRNIFEFVRPCVSRNLRASEECFNSNQIQNRELGIRWKGFGESHPHVLMSLIDFQGHFIGPVCWLMLFDVPVLLAFLTLSSARGPTPVVLFRFLRKRLRFLTLAPRTDSLQQKDERIEELEEALRESVQITAEREMVLAQEESARSHAEKQSRDGWLSLVPARIAVSATYRQFLHSGWNSAPIPRRIYGRDVEMRPAAHVGPVKTFSQDHMKTRVQSSDMIQQQNDILHKLLRRQPTEESLNLSDRVEQG</sequence>
<name>A0A5A9PI37_9TELE</name>
<comment type="caution">
    <text evidence="1">The sequence shown here is derived from an EMBL/GenBank/DDBJ whole genome shotgun (WGS) entry which is preliminary data.</text>
</comment>
<evidence type="ECO:0000313" key="1">
    <source>
        <dbReference type="EMBL" id="KAA0720669.1"/>
    </source>
</evidence>